<accession>A0A2M4DJ51</accession>
<dbReference type="AlphaFoldDB" id="A0A2M4DJ51"/>
<evidence type="ECO:0000313" key="2">
    <source>
        <dbReference type="EMBL" id="MBW77562.1"/>
    </source>
</evidence>
<organism evidence="2">
    <name type="scientific">Anopheles darlingi</name>
    <name type="common">Mosquito</name>
    <dbReference type="NCBI Taxonomy" id="43151"/>
    <lineage>
        <taxon>Eukaryota</taxon>
        <taxon>Metazoa</taxon>
        <taxon>Ecdysozoa</taxon>
        <taxon>Arthropoda</taxon>
        <taxon>Hexapoda</taxon>
        <taxon>Insecta</taxon>
        <taxon>Pterygota</taxon>
        <taxon>Neoptera</taxon>
        <taxon>Endopterygota</taxon>
        <taxon>Diptera</taxon>
        <taxon>Nematocera</taxon>
        <taxon>Culicoidea</taxon>
        <taxon>Culicidae</taxon>
        <taxon>Anophelinae</taxon>
        <taxon>Anopheles</taxon>
    </lineage>
</organism>
<feature type="chain" id="PRO_5014714484" evidence="1">
    <location>
        <begin position="18"/>
        <end position="103"/>
    </location>
</feature>
<keyword evidence="1" id="KW-0732">Signal</keyword>
<dbReference type="EMBL" id="GGFL01013384">
    <property type="protein sequence ID" value="MBW77562.1"/>
    <property type="molecule type" value="Transcribed_RNA"/>
</dbReference>
<feature type="signal peptide" evidence="1">
    <location>
        <begin position="1"/>
        <end position="17"/>
    </location>
</feature>
<proteinExistence type="predicted"/>
<sequence>MLLLLLMMMELWLVVRFMKSKRIHTQEPRRLHGGRQFAAESDAISRRISDQRSSSSGVYVTRVNKQYVMLSRSAYSGMCLVVRNYRMVTRSLFYVNGRANCSH</sequence>
<reference evidence="2" key="1">
    <citation type="submission" date="2018-01" db="EMBL/GenBank/DDBJ databases">
        <title>An insight into the sialome of Amazonian anophelines.</title>
        <authorList>
            <person name="Ribeiro J.M."/>
            <person name="Scarpassa V."/>
            <person name="Calvo E."/>
        </authorList>
    </citation>
    <scope>NUCLEOTIDE SEQUENCE</scope>
</reference>
<evidence type="ECO:0000256" key="1">
    <source>
        <dbReference type="SAM" id="SignalP"/>
    </source>
</evidence>
<name>A0A2M4DJ51_ANODA</name>
<protein>
    <submittedName>
        <fullName evidence="2">Putative secreted protein</fullName>
    </submittedName>
</protein>